<feature type="binding site" evidence="10">
    <location>
        <begin position="10"/>
        <end position="12"/>
    </location>
    <ligand>
        <name>substrate</name>
    </ligand>
</feature>
<dbReference type="InterPro" id="IPR002139">
    <property type="entry name" value="Ribo/fructo_kinase"/>
</dbReference>
<dbReference type="PANTHER" id="PTHR10584">
    <property type="entry name" value="SUGAR KINASE"/>
    <property type="match status" value="1"/>
</dbReference>
<dbReference type="GO" id="GO:0046872">
    <property type="term" value="F:metal ion binding"/>
    <property type="evidence" value="ECO:0007669"/>
    <property type="project" value="UniProtKB-KW"/>
</dbReference>
<dbReference type="SUPFAM" id="SSF53613">
    <property type="entry name" value="Ribokinase-like"/>
    <property type="match status" value="1"/>
</dbReference>
<feature type="binding site" evidence="10">
    <location>
        <begin position="270"/>
        <end position="271"/>
    </location>
    <ligand>
        <name>ATP</name>
        <dbReference type="ChEBI" id="CHEBI:30616"/>
    </ligand>
</feature>
<evidence type="ECO:0000256" key="3">
    <source>
        <dbReference type="ARBA" id="ARBA00022723"/>
    </source>
</evidence>
<feature type="binding site" evidence="10">
    <location>
        <position position="308"/>
    </location>
    <ligand>
        <name>K(+)</name>
        <dbReference type="ChEBI" id="CHEBI:29103"/>
    </ligand>
</feature>
<keyword evidence="1 10" id="KW-0963">Cytoplasm</keyword>
<feature type="binding site" evidence="10">
    <location>
        <position position="184"/>
    </location>
    <ligand>
        <name>ATP</name>
        <dbReference type="ChEBI" id="CHEBI:30616"/>
    </ligand>
</feature>
<name>A0AAV2H9L7_LYMST</name>
<keyword evidence="3 10" id="KW-0479">Metal-binding</keyword>
<keyword evidence="4 10" id="KW-0547">Nucleotide-binding</keyword>
<dbReference type="InterPro" id="IPR011877">
    <property type="entry name" value="Ribokinase"/>
</dbReference>
<feature type="binding site" evidence="10">
    <location>
        <position position="306"/>
    </location>
    <ligand>
        <name>K(+)</name>
        <dbReference type="ChEBI" id="CHEBI:29103"/>
    </ligand>
</feature>
<evidence type="ECO:0000256" key="4">
    <source>
        <dbReference type="ARBA" id="ARBA00022741"/>
    </source>
</evidence>
<dbReference type="GO" id="GO:0005829">
    <property type="term" value="C:cytosol"/>
    <property type="evidence" value="ECO:0007669"/>
    <property type="project" value="TreeGrafter"/>
</dbReference>
<keyword evidence="7 10" id="KW-0460">Magnesium</keyword>
<dbReference type="CDD" id="cd01174">
    <property type="entry name" value="ribokinase"/>
    <property type="match status" value="1"/>
</dbReference>
<dbReference type="GO" id="GO:0005524">
    <property type="term" value="F:ATP binding"/>
    <property type="evidence" value="ECO:0007669"/>
    <property type="project" value="UniProtKB-UniRule"/>
</dbReference>
<comment type="subunit">
    <text evidence="10">Homodimer.</text>
</comment>
<feature type="binding site" evidence="10">
    <location>
        <position position="271"/>
    </location>
    <ligand>
        <name>substrate</name>
    </ligand>
</feature>
<keyword evidence="2 10" id="KW-0808">Transferase</keyword>
<feature type="domain" description="Carbohydrate kinase PfkB" evidence="11">
    <location>
        <begin position="2"/>
        <end position="314"/>
    </location>
</feature>
<evidence type="ECO:0000259" key="11">
    <source>
        <dbReference type="Pfam" id="PF00294"/>
    </source>
</evidence>
<dbReference type="GO" id="GO:0005634">
    <property type="term" value="C:nucleus"/>
    <property type="evidence" value="ECO:0007669"/>
    <property type="project" value="UniProtKB-SubCell"/>
</dbReference>
<sequence>MDIVVVGSCNTDFSSYVSHLPLKGETLTGHKFETGFGGKGANQCIAAVKLGARTAMVGKLGDDIFGDQYFNSMRANNVNCTHLKQVGGASSGVASIFVGDDGSNCIVIVPGANNLLDANDVADAEDLIKSSKLVVCQNEIPQETTLAALKLAKKHGVKTIFNPAPAQKDFDPELFKVPDFFCPNETEACHILQIFSTNKTLIFASLLLNQLVNDPETAMTAARQLVETRGCNSVIITLGEKGAVYLAGKDAEPEHIPTSPVRAVDTTGAGDSFIGSLAFFMTTRPDLPIEEMIKRAGQIAAESVQKPGTQKSFPFASDLPSHILA</sequence>
<feature type="binding site" evidence="10">
    <location>
        <position position="303"/>
    </location>
    <ligand>
        <name>K(+)</name>
        <dbReference type="ChEBI" id="CHEBI:29103"/>
    </ligand>
</feature>
<dbReference type="GO" id="GO:0004747">
    <property type="term" value="F:ribokinase activity"/>
    <property type="evidence" value="ECO:0007669"/>
    <property type="project" value="UniProtKB-UniRule"/>
</dbReference>
<feature type="binding site" evidence="10">
    <location>
        <position position="312"/>
    </location>
    <ligand>
        <name>K(+)</name>
        <dbReference type="ChEBI" id="CHEBI:29103"/>
    </ligand>
</feature>
<feature type="binding site" evidence="10">
    <location>
        <position position="258"/>
    </location>
    <ligand>
        <name>ATP</name>
        <dbReference type="ChEBI" id="CHEBI:30616"/>
    </ligand>
</feature>
<gene>
    <name evidence="12" type="ORF">GSLYS_00004526001</name>
</gene>
<feature type="active site" description="Proton acceptor" evidence="10">
    <location>
        <position position="271"/>
    </location>
</feature>
<dbReference type="EMBL" id="CAXITT010000069">
    <property type="protein sequence ID" value="CAL1530393.1"/>
    <property type="molecule type" value="Genomic_DNA"/>
</dbReference>
<evidence type="ECO:0000256" key="9">
    <source>
        <dbReference type="ARBA" id="ARBA00023277"/>
    </source>
</evidence>
<comment type="similarity">
    <text evidence="10">Belongs to the carbohydrate kinase PfkB family. Ribokinase subfamily.</text>
</comment>
<evidence type="ECO:0000256" key="1">
    <source>
        <dbReference type="ARBA" id="ARBA00022490"/>
    </source>
</evidence>
<dbReference type="EC" id="2.7.1.15" evidence="10"/>
<dbReference type="Proteomes" id="UP001497497">
    <property type="component" value="Unassembled WGS sequence"/>
</dbReference>
<keyword evidence="13" id="KW-1185">Reference proteome</keyword>
<keyword evidence="6 10" id="KW-0067">ATP-binding</keyword>
<dbReference type="NCBIfam" id="TIGR02152">
    <property type="entry name" value="D_ribokin_bact"/>
    <property type="match status" value="1"/>
</dbReference>
<evidence type="ECO:0000313" key="13">
    <source>
        <dbReference type="Proteomes" id="UP001497497"/>
    </source>
</evidence>
<dbReference type="InterPro" id="IPR029056">
    <property type="entry name" value="Ribokinase-like"/>
</dbReference>
<feature type="binding site" evidence="10">
    <location>
        <begin position="38"/>
        <end position="42"/>
    </location>
    <ligand>
        <name>substrate</name>
    </ligand>
</feature>
<reference evidence="12 13" key="1">
    <citation type="submission" date="2024-04" db="EMBL/GenBank/DDBJ databases">
        <authorList>
            <consortium name="Genoscope - CEA"/>
            <person name="William W."/>
        </authorList>
    </citation>
    <scope>NUCLEOTIDE SEQUENCE [LARGE SCALE GENOMIC DNA]</scope>
</reference>
<feature type="binding site" evidence="10">
    <location>
        <begin position="237"/>
        <end position="242"/>
    </location>
    <ligand>
        <name>ATP</name>
        <dbReference type="ChEBI" id="CHEBI:30616"/>
    </ligand>
</feature>
<feature type="binding site" evidence="10">
    <location>
        <position position="265"/>
    </location>
    <ligand>
        <name>K(+)</name>
        <dbReference type="ChEBI" id="CHEBI:29103"/>
    </ligand>
</feature>
<comment type="caution">
    <text evidence="12">The sequence shown here is derived from an EMBL/GenBank/DDBJ whole genome shotgun (WGS) entry which is preliminary data.</text>
</comment>
<dbReference type="FunFam" id="3.40.1190.20:FF:000010">
    <property type="entry name" value="Ribokinase"/>
    <property type="match status" value="1"/>
</dbReference>
<comment type="caution">
    <text evidence="10">Lacks conserved residue(s) required for the propagation of feature annotation.</text>
</comment>
<comment type="cofactor">
    <cofactor evidence="10">
        <name>Mg(2+)</name>
        <dbReference type="ChEBI" id="CHEBI:18420"/>
    </cofactor>
    <text evidence="10">Requires a divalent cation, most likely magnesium in vivo, as an electrophilic catalyst to aid phosphoryl group transfer. It is the chelate of the metal and the nucleotide that is the actual substrate.</text>
</comment>
<feature type="binding site" evidence="10">
    <location>
        <position position="267"/>
    </location>
    <ligand>
        <name>K(+)</name>
        <dbReference type="ChEBI" id="CHEBI:29103"/>
    </ligand>
</feature>
<evidence type="ECO:0000313" key="12">
    <source>
        <dbReference type="EMBL" id="CAL1530393.1"/>
    </source>
</evidence>
<evidence type="ECO:0000256" key="6">
    <source>
        <dbReference type="ARBA" id="ARBA00022840"/>
    </source>
</evidence>
<dbReference type="AlphaFoldDB" id="A0AAV2H9L7"/>
<protein>
    <recommendedName>
        <fullName evidence="10">Ribokinase</fullName>
        <shortName evidence="10">RK</shortName>
        <ecNumber evidence="10">2.7.1.15</ecNumber>
    </recommendedName>
</protein>
<comment type="subcellular location">
    <subcellularLocation>
        <location evidence="10">Cytoplasm</location>
    </subcellularLocation>
    <subcellularLocation>
        <location evidence="10">Nucleus</location>
    </subcellularLocation>
</comment>
<comment type="activity regulation">
    <text evidence="10">Activated by a monovalent cation that binds near, but not in, the active site. The most likely occupant of the site in vivo is potassium. Ion binding induces a conformational change that may alter substrate affinity.</text>
</comment>
<feature type="binding site" evidence="10">
    <location>
        <position position="139"/>
    </location>
    <ligand>
        <name>substrate</name>
    </ligand>
</feature>
<dbReference type="Gene3D" id="3.40.1190.20">
    <property type="match status" value="1"/>
</dbReference>
<proteinExistence type="inferred from homology"/>
<dbReference type="InterPro" id="IPR011611">
    <property type="entry name" value="PfkB_dom"/>
</dbReference>
<evidence type="ECO:0000256" key="5">
    <source>
        <dbReference type="ARBA" id="ARBA00022777"/>
    </source>
</evidence>
<dbReference type="HAMAP" id="MF_01987">
    <property type="entry name" value="Ribokinase"/>
    <property type="match status" value="1"/>
</dbReference>
<accession>A0AAV2H9L7</accession>
<organism evidence="12 13">
    <name type="scientific">Lymnaea stagnalis</name>
    <name type="common">Great pond snail</name>
    <name type="synonym">Helix stagnalis</name>
    <dbReference type="NCBI Taxonomy" id="6523"/>
    <lineage>
        <taxon>Eukaryota</taxon>
        <taxon>Metazoa</taxon>
        <taxon>Spiralia</taxon>
        <taxon>Lophotrochozoa</taxon>
        <taxon>Mollusca</taxon>
        <taxon>Gastropoda</taxon>
        <taxon>Heterobranchia</taxon>
        <taxon>Euthyneura</taxon>
        <taxon>Panpulmonata</taxon>
        <taxon>Hygrophila</taxon>
        <taxon>Lymnaeoidea</taxon>
        <taxon>Lymnaeidae</taxon>
        <taxon>Lymnaea</taxon>
    </lineage>
</organism>
<evidence type="ECO:0000256" key="7">
    <source>
        <dbReference type="ARBA" id="ARBA00022842"/>
    </source>
</evidence>
<evidence type="ECO:0000256" key="2">
    <source>
        <dbReference type="ARBA" id="ARBA00022679"/>
    </source>
</evidence>
<dbReference type="PRINTS" id="PR00990">
    <property type="entry name" value="RIBOKINASE"/>
</dbReference>
<evidence type="ECO:0000256" key="10">
    <source>
        <dbReference type="HAMAP-Rule" id="MF_03215"/>
    </source>
</evidence>
<comment type="pathway">
    <text evidence="10">Carbohydrate metabolism; D-ribose degradation; D-ribose 5-phosphate from beta-D-ribopyranose: step 2/2.</text>
</comment>
<keyword evidence="8 10" id="KW-0630">Potassium</keyword>
<keyword evidence="9 10" id="KW-0119">Carbohydrate metabolism</keyword>
<dbReference type="Pfam" id="PF00294">
    <property type="entry name" value="PfkB"/>
    <property type="match status" value="1"/>
</dbReference>
<comment type="function">
    <text evidence="10">Catalyzes the phosphorylation of ribose at O-5 in a reaction requiring ATP and magnesium. The resulting D-ribose-5-phosphate can then be used either for sythesis of nucleotides, histidine, and tryptophan, or as a component of the pentose phosphate pathway.</text>
</comment>
<keyword evidence="10" id="KW-0539">Nucleus</keyword>
<keyword evidence="5 10" id="KW-0418">Kinase</keyword>
<comment type="catalytic activity">
    <reaction evidence="10">
        <text>D-ribose + ATP = D-ribose 5-phosphate + ADP + H(+)</text>
        <dbReference type="Rhea" id="RHEA:13697"/>
        <dbReference type="ChEBI" id="CHEBI:15378"/>
        <dbReference type="ChEBI" id="CHEBI:30616"/>
        <dbReference type="ChEBI" id="CHEBI:47013"/>
        <dbReference type="ChEBI" id="CHEBI:78346"/>
        <dbReference type="ChEBI" id="CHEBI:456216"/>
        <dbReference type="EC" id="2.7.1.15"/>
    </reaction>
</comment>
<dbReference type="PANTHER" id="PTHR10584:SF166">
    <property type="entry name" value="RIBOKINASE"/>
    <property type="match status" value="1"/>
</dbReference>
<dbReference type="GO" id="GO:0019303">
    <property type="term" value="P:D-ribose catabolic process"/>
    <property type="evidence" value="ECO:0007669"/>
    <property type="project" value="UniProtKB-UniRule"/>
</dbReference>
<evidence type="ECO:0000256" key="8">
    <source>
        <dbReference type="ARBA" id="ARBA00022958"/>
    </source>
</evidence>